<comment type="caution">
    <text evidence="1">The sequence shown here is derived from an EMBL/GenBank/DDBJ whole genome shotgun (WGS) entry which is preliminary data.</text>
</comment>
<name>A0ABW5XYA9_9BACL</name>
<accession>A0ABW5XYA9</accession>
<reference evidence="2" key="1">
    <citation type="journal article" date="2019" name="Int. J. Syst. Evol. Microbiol.">
        <title>The Global Catalogue of Microorganisms (GCM) 10K type strain sequencing project: providing services to taxonomists for standard genome sequencing and annotation.</title>
        <authorList>
            <consortium name="The Broad Institute Genomics Platform"/>
            <consortium name="The Broad Institute Genome Sequencing Center for Infectious Disease"/>
            <person name="Wu L."/>
            <person name="Ma J."/>
        </authorList>
    </citation>
    <scope>NUCLEOTIDE SEQUENCE [LARGE SCALE GENOMIC DNA]</scope>
    <source>
        <strain evidence="2">KCTC 33522</strain>
    </source>
</reference>
<dbReference type="Proteomes" id="UP001597568">
    <property type="component" value="Unassembled WGS sequence"/>
</dbReference>
<evidence type="ECO:0000313" key="1">
    <source>
        <dbReference type="EMBL" id="MFD2868018.1"/>
    </source>
</evidence>
<dbReference type="EMBL" id="JBHUOR010000033">
    <property type="protein sequence ID" value="MFD2868018.1"/>
    <property type="molecule type" value="Genomic_DNA"/>
</dbReference>
<evidence type="ECO:0008006" key="3">
    <source>
        <dbReference type="Google" id="ProtNLM"/>
    </source>
</evidence>
<sequence>MGILDKITTADELAKEWNVTPQNVRIWCEEGRLEAKRLGREWAILKGQPQPTKIRPKIKLKGVKKAVGEFNNWQGPARIYLDRDNLSVWTNVYSDVNSWTEHQGDVVEIYNKLHMADNCNKTTMRELQEAAEQYILN</sequence>
<organism evidence="1 2">
    <name type="scientific">Kurthia populi</name>
    <dbReference type="NCBI Taxonomy" id="1562132"/>
    <lineage>
        <taxon>Bacteria</taxon>
        <taxon>Bacillati</taxon>
        <taxon>Bacillota</taxon>
        <taxon>Bacilli</taxon>
        <taxon>Bacillales</taxon>
        <taxon>Caryophanaceae</taxon>
        <taxon>Kurthia</taxon>
    </lineage>
</organism>
<protein>
    <recommendedName>
        <fullName evidence="3">Helix-turn-helix domain-containing protein</fullName>
    </recommendedName>
</protein>
<dbReference type="RefSeq" id="WP_380147194.1">
    <property type="nucleotide sequence ID" value="NZ_JBHUOR010000033.1"/>
</dbReference>
<gene>
    <name evidence="1" type="ORF">ACFSY7_05870</name>
</gene>
<keyword evidence="2" id="KW-1185">Reference proteome</keyword>
<proteinExistence type="predicted"/>
<evidence type="ECO:0000313" key="2">
    <source>
        <dbReference type="Proteomes" id="UP001597568"/>
    </source>
</evidence>